<comment type="similarity">
    <text evidence="2">Belongs to the WRB/GET1 family.</text>
</comment>
<dbReference type="AlphaFoldDB" id="A0AAN9Z8N0"/>
<dbReference type="InterPro" id="IPR029012">
    <property type="entry name" value="Helix_hairpin_bin_sf"/>
</dbReference>
<dbReference type="Gene3D" id="1.10.287.660">
    <property type="entry name" value="Helix hairpin bin"/>
    <property type="match status" value="1"/>
</dbReference>
<keyword evidence="13" id="KW-1185">Reference proteome</keyword>
<protein>
    <recommendedName>
        <fullName evidence="3">Guided entry of tail-anchored proteins factor 1</fullName>
    </recommendedName>
    <alternativeName>
        <fullName evidence="8">Tail-anchored protein insertion receptor WRB</fullName>
    </alternativeName>
    <alternativeName>
        <fullName evidence="9">Tryptophan-rich basic protein</fullName>
    </alternativeName>
</protein>
<dbReference type="PANTHER" id="PTHR42650:SF1">
    <property type="entry name" value="GUIDED ENTRY OF TAIL-ANCHORED PROTEINS FACTOR 1"/>
    <property type="match status" value="1"/>
</dbReference>
<keyword evidence="6 11" id="KW-1133">Transmembrane helix</keyword>
<evidence type="ECO:0000256" key="9">
    <source>
        <dbReference type="ARBA" id="ARBA00033006"/>
    </source>
</evidence>
<accession>A0AAN9Z8N0</accession>
<name>A0AAN9Z8N0_9ORTH</name>
<sequence>MHAIVLTTGVCAIKALLPALFGWILPKIYKETSGEQSLRRQEYEMKRTLDGLSMIDEFAKYAKLQRQLNKVQEQLTEARSIRMSHYLKVKLTLKYVVQVIYALILLIIIWNYKYTPAIILPSEWTVPFGSIASWPTEIAGGISISVWLFLLESSSRLIMSKLSLSDYSIK</sequence>
<evidence type="ECO:0000256" key="11">
    <source>
        <dbReference type="SAM" id="Phobius"/>
    </source>
</evidence>
<dbReference type="GO" id="GO:0005789">
    <property type="term" value="C:endoplasmic reticulum membrane"/>
    <property type="evidence" value="ECO:0007669"/>
    <property type="project" value="UniProtKB-SubCell"/>
</dbReference>
<evidence type="ECO:0000256" key="3">
    <source>
        <dbReference type="ARBA" id="ARBA00017951"/>
    </source>
</evidence>
<dbReference type="Pfam" id="PF04420">
    <property type="entry name" value="CHD5"/>
    <property type="match status" value="1"/>
</dbReference>
<evidence type="ECO:0000256" key="8">
    <source>
        <dbReference type="ARBA" id="ARBA00032437"/>
    </source>
</evidence>
<dbReference type="InterPro" id="IPR028945">
    <property type="entry name" value="Get1"/>
</dbReference>
<feature type="coiled-coil region" evidence="10">
    <location>
        <begin position="54"/>
        <end position="81"/>
    </location>
</feature>
<evidence type="ECO:0000256" key="5">
    <source>
        <dbReference type="ARBA" id="ARBA00022824"/>
    </source>
</evidence>
<evidence type="ECO:0000256" key="1">
    <source>
        <dbReference type="ARBA" id="ARBA00004477"/>
    </source>
</evidence>
<proteinExistence type="inferred from homology"/>
<dbReference type="PANTHER" id="PTHR42650">
    <property type="entry name" value="TAIL-ANCHORED PROTEIN INSERTION RECEPTOR WRB"/>
    <property type="match status" value="1"/>
</dbReference>
<dbReference type="GO" id="GO:0043495">
    <property type="term" value="F:protein-membrane adaptor activity"/>
    <property type="evidence" value="ECO:0007669"/>
    <property type="project" value="TreeGrafter"/>
</dbReference>
<feature type="transmembrane region" description="Helical" evidence="11">
    <location>
        <begin position="132"/>
        <end position="151"/>
    </location>
</feature>
<dbReference type="EMBL" id="JAZDUA010000096">
    <property type="protein sequence ID" value="KAK7868351.1"/>
    <property type="molecule type" value="Genomic_DNA"/>
</dbReference>
<evidence type="ECO:0000256" key="10">
    <source>
        <dbReference type="SAM" id="Coils"/>
    </source>
</evidence>
<comment type="caution">
    <text evidence="12">The sequence shown here is derived from an EMBL/GenBank/DDBJ whole genome shotgun (WGS) entry which is preliminary data.</text>
</comment>
<dbReference type="Proteomes" id="UP001378592">
    <property type="component" value="Unassembled WGS sequence"/>
</dbReference>
<keyword evidence="5" id="KW-0256">Endoplasmic reticulum</keyword>
<keyword evidence="7 11" id="KW-0472">Membrane</keyword>
<evidence type="ECO:0000256" key="2">
    <source>
        <dbReference type="ARBA" id="ARBA00010799"/>
    </source>
</evidence>
<evidence type="ECO:0000256" key="7">
    <source>
        <dbReference type="ARBA" id="ARBA00023136"/>
    </source>
</evidence>
<comment type="subcellular location">
    <subcellularLocation>
        <location evidence="1">Endoplasmic reticulum membrane</location>
        <topology evidence="1">Multi-pass membrane protein</topology>
    </subcellularLocation>
</comment>
<evidence type="ECO:0000313" key="13">
    <source>
        <dbReference type="Proteomes" id="UP001378592"/>
    </source>
</evidence>
<keyword evidence="10" id="KW-0175">Coiled coil</keyword>
<organism evidence="12 13">
    <name type="scientific">Gryllus longicercus</name>
    <dbReference type="NCBI Taxonomy" id="2509291"/>
    <lineage>
        <taxon>Eukaryota</taxon>
        <taxon>Metazoa</taxon>
        <taxon>Ecdysozoa</taxon>
        <taxon>Arthropoda</taxon>
        <taxon>Hexapoda</taxon>
        <taxon>Insecta</taxon>
        <taxon>Pterygota</taxon>
        <taxon>Neoptera</taxon>
        <taxon>Polyneoptera</taxon>
        <taxon>Orthoptera</taxon>
        <taxon>Ensifera</taxon>
        <taxon>Gryllidea</taxon>
        <taxon>Grylloidea</taxon>
        <taxon>Gryllidae</taxon>
        <taxon>Gryllinae</taxon>
        <taxon>Gryllus</taxon>
    </lineage>
</organism>
<evidence type="ECO:0000313" key="12">
    <source>
        <dbReference type="EMBL" id="KAK7868351.1"/>
    </source>
</evidence>
<evidence type="ECO:0000256" key="6">
    <source>
        <dbReference type="ARBA" id="ARBA00022989"/>
    </source>
</evidence>
<reference evidence="12 13" key="1">
    <citation type="submission" date="2024-03" db="EMBL/GenBank/DDBJ databases">
        <title>The genome assembly and annotation of the cricket Gryllus longicercus Weissman &amp; Gray.</title>
        <authorList>
            <person name="Szrajer S."/>
            <person name="Gray D."/>
            <person name="Ylla G."/>
        </authorList>
    </citation>
    <scope>NUCLEOTIDE SEQUENCE [LARGE SCALE GENOMIC DNA]</scope>
    <source>
        <strain evidence="12">DAG 2021-001</strain>
        <tissue evidence="12">Whole body minus gut</tissue>
    </source>
</reference>
<dbReference type="GO" id="GO:0043529">
    <property type="term" value="C:GET complex"/>
    <property type="evidence" value="ECO:0007669"/>
    <property type="project" value="TreeGrafter"/>
</dbReference>
<feature type="transmembrane region" description="Helical" evidence="11">
    <location>
        <begin position="92"/>
        <end position="112"/>
    </location>
</feature>
<feature type="transmembrane region" description="Helical" evidence="11">
    <location>
        <begin position="6"/>
        <end position="25"/>
    </location>
</feature>
<evidence type="ECO:0000256" key="4">
    <source>
        <dbReference type="ARBA" id="ARBA00022692"/>
    </source>
</evidence>
<dbReference type="GO" id="GO:0071816">
    <property type="term" value="P:tail-anchored membrane protein insertion into ER membrane"/>
    <property type="evidence" value="ECO:0007669"/>
    <property type="project" value="InterPro"/>
</dbReference>
<keyword evidence="4 11" id="KW-0812">Transmembrane</keyword>
<gene>
    <name evidence="12" type="ORF">R5R35_013645</name>
</gene>